<evidence type="ECO:0000313" key="3">
    <source>
        <dbReference type="WBParaSite" id="nRc.2.0.1.t38501-RA"/>
    </source>
</evidence>
<evidence type="ECO:0000313" key="2">
    <source>
        <dbReference type="Proteomes" id="UP000887565"/>
    </source>
</evidence>
<name>A0A915KJB1_ROMCU</name>
<organism evidence="2 3">
    <name type="scientific">Romanomermis culicivorax</name>
    <name type="common">Nematode worm</name>
    <dbReference type="NCBI Taxonomy" id="13658"/>
    <lineage>
        <taxon>Eukaryota</taxon>
        <taxon>Metazoa</taxon>
        <taxon>Ecdysozoa</taxon>
        <taxon>Nematoda</taxon>
        <taxon>Enoplea</taxon>
        <taxon>Dorylaimia</taxon>
        <taxon>Mermithida</taxon>
        <taxon>Mermithoidea</taxon>
        <taxon>Mermithidae</taxon>
        <taxon>Romanomermis</taxon>
    </lineage>
</organism>
<protein>
    <submittedName>
        <fullName evidence="3">Uncharacterized protein</fullName>
    </submittedName>
</protein>
<reference evidence="3" key="1">
    <citation type="submission" date="2022-11" db="UniProtKB">
        <authorList>
            <consortium name="WormBaseParasite"/>
        </authorList>
    </citation>
    <scope>IDENTIFICATION</scope>
</reference>
<keyword evidence="2" id="KW-1185">Reference proteome</keyword>
<evidence type="ECO:0000256" key="1">
    <source>
        <dbReference type="SAM" id="MobiDB-lite"/>
    </source>
</evidence>
<dbReference type="Proteomes" id="UP000887565">
    <property type="component" value="Unplaced"/>
</dbReference>
<feature type="compositionally biased region" description="Low complexity" evidence="1">
    <location>
        <begin position="26"/>
        <end position="45"/>
    </location>
</feature>
<proteinExistence type="predicted"/>
<feature type="region of interest" description="Disordered" evidence="1">
    <location>
        <begin position="18"/>
        <end position="45"/>
    </location>
</feature>
<dbReference type="WBParaSite" id="nRc.2.0.1.t38501-RA">
    <property type="protein sequence ID" value="nRc.2.0.1.t38501-RA"/>
    <property type="gene ID" value="nRc.2.0.1.g38501"/>
</dbReference>
<accession>A0A915KJB1</accession>
<sequence length="144" mass="15408">MEALENPPKIVFKVPLPRPPLMDVEPATSSSTSLPPTATLLPPRAPTSATATIVNHTRLLPPMALMSAQTTMPAQPSLVITTRLVLGVAPPTGTAQGFEPRLPSKATRLSNYTNFQTTDSLHCITLATPCHPRCIDPSVEFFTP</sequence>
<dbReference type="AlphaFoldDB" id="A0A915KJB1"/>